<evidence type="ECO:0000256" key="1">
    <source>
        <dbReference type="ARBA" id="ARBA00001946"/>
    </source>
</evidence>
<dbReference type="AlphaFoldDB" id="A0A1X7V3U5"/>
<evidence type="ECO:0000256" key="13">
    <source>
        <dbReference type="SAM" id="MobiDB-lite"/>
    </source>
</evidence>
<dbReference type="EnsemblMetazoa" id="Aqu2.1.34227_001">
    <property type="protein sequence ID" value="Aqu2.1.34227_001"/>
    <property type="gene ID" value="Aqu2.1.34227"/>
</dbReference>
<evidence type="ECO:0000256" key="12">
    <source>
        <dbReference type="ARBA" id="ARBA00048418"/>
    </source>
</evidence>
<proteinExistence type="inferred from homology"/>
<sequence length="278" mass="32174">MMDDLEDTSTAAAVLFRPPVYQQRYGAVLELSRKIEPKKVIDMGCAECKLLKSLKFHKHIESLIGIDINESLLQSNQNSLQPLITDYLHRRSRPLNIQLFKGSIDEADSRMMDYEEDDSNDEKEEERLGSPYELIYECEFPYEPDPPTQSERLFNEAEYYLRVLVRRERNRYLEIGGEPTIENGSHENSGLTESPRHRDFIRIELNELLMFPVIQELTNSVTDISEALRQHSSLILSEDSMNAIFYEESSSEEEEEEREGAPPSDTPAAVTEEEESWD</sequence>
<dbReference type="OrthoDB" id="2154311at2759"/>
<keyword evidence="10" id="KW-0943">RNA-mediated gene silencing</keyword>
<comment type="catalytic activity">
    <reaction evidence="12">
        <text>small RNA 3'-end nucleotide + S-adenosyl-L-methionine = small RNA 3'-end 2'-O-methylnucleotide + S-adenosyl-L-homocysteine + H(+)</text>
        <dbReference type="Rhea" id="RHEA:37887"/>
        <dbReference type="Rhea" id="RHEA-COMP:10415"/>
        <dbReference type="Rhea" id="RHEA-COMP:10416"/>
        <dbReference type="ChEBI" id="CHEBI:15378"/>
        <dbReference type="ChEBI" id="CHEBI:57856"/>
        <dbReference type="ChEBI" id="CHEBI:59789"/>
        <dbReference type="ChEBI" id="CHEBI:74896"/>
        <dbReference type="ChEBI" id="CHEBI:74898"/>
        <dbReference type="EC" id="2.1.1.386"/>
    </reaction>
</comment>
<keyword evidence="5" id="KW-0808">Transferase</keyword>
<feature type="compositionally biased region" description="Acidic residues" evidence="13">
    <location>
        <begin position="249"/>
        <end position="258"/>
    </location>
</feature>
<organism evidence="14">
    <name type="scientific">Amphimedon queenslandica</name>
    <name type="common">Sponge</name>
    <dbReference type="NCBI Taxonomy" id="400682"/>
    <lineage>
        <taxon>Eukaryota</taxon>
        <taxon>Metazoa</taxon>
        <taxon>Porifera</taxon>
        <taxon>Demospongiae</taxon>
        <taxon>Heteroscleromorpha</taxon>
        <taxon>Haplosclerida</taxon>
        <taxon>Niphatidae</taxon>
        <taxon>Amphimedon</taxon>
    </lineage>
</organism>
<dbReference type="InterPro" id="IPR029063">
    <property type="entry name" value="SAM-dependent_MTases_sf"/>
</dbReference>
<evidence type="ECO:0000256" key="11">
    <source>
        <dbReference type="ARBA" id="ARBA00035025"/>
    </source>
</evidence>
<dbReference type="GO" id="GO:0001510">
    <property type="term" value="P:RNA methylation"/>
    <property type="evidence" value="ECO:0007669"/>
    <property type="project" value="InterPro"/>
</dbReference>
<dbReference type="SUPFAM" id="SSF53335">
    <property type="entry name" value="S-adenosyl-L-methionine-dependent methyltransferases"/>
    <property type="match status" value="1"/>
</dbReference>
<dbReference type="PANTHER" id="PTHR21404">
    <property type="entry name" value="HEN1"/>
    <property type="match status" value="1"/>
</dbReference>
<dbReference type="GO" id="GO:0046872">
    <property type="term" value="F:metal ion binding"/>
    <property type="evidence" value="ECO:0007669"/>
    <property type="project" value="UniProtKB-KW"/>
</dbReference>
<dbReference type="eggNOG" id="KOG1045">
    <property type="taxonomic scope" value="Eukaryota"/>
</dbReference>
<keyword evidence="4" id="KW-0489">Methyltransferase</keyword>
<reference evidence="14" key="1">
    <citation type="submission" date="2017-05" db="UniProtKB">
        <authorList>
            <consortium name="EnsemblMetazoa"/>
        </authorList>
    </citation>
    <scope>IDENTIFICATION</scope>
</reference>
<name>A0A1X7V3U5_AMPQE</name>
<dbReference type="PANTHER" id="PTHR21404:SF3">
    <property type="entry name" value="SMALL RNA 2'-O-METHYLTRANSFERASE"/>
    <property type="match status" value="1"/>
</dbReference>
<evidence type="ECO:0000256" key="9">
    <source>
        <dbReference type="ARBA" id="ARBA00022884"/>
    </source>
</evidence>
<evidence type="ECO:0000256" key="6">
    <source>
        <dbReference type="ARBA" id="ARBA00022691"/>
    </source>
</evidence>
<dbReference type="GO" id="GO:0005737">
    <property type="term" value="C:cytoplasm"/>
    <property type="evidence" value="ECO:0007669"/>
    <property type="project" value="TreeGrafter"/>
</dbReference>
<evidence type="ECO:0000256" key="5">
    <source>
        <dbReference type="ARBA" id="ARBA00022679"/>
    </source>
</evidence>
<dbReference type="Gene3D" id="3.40.50.150">
    <property type="entry name" value="Vaccinia Virus protein VP39"/>
    <property type="match status" value="1"/>
</dbReference>
<comment type="cofactor">
    <cofactor evidence="1">
        <name>Mg(2+)</name>
        <dbReference type="ChEBI" id="CHEBI:18420"/>
    </cofactor>
</comment>
<keyword evidence="6" id="KW-0949">S-adenosyl-L-methionine</keyword>
<dbReference type="EC" id="2.1.1.386" evidence="11"/>
<keyword evidence="9" id="KW-0694">RNA-binding</keyword>
<evidence type="ECO:0000256" key="3">
    <source>
        <dbReference type="ARBA" id="ARBA00021330"/>
    </source>
</evidence>
<dbReference type="GO" id="GO:0030422">
    <property type="term" value="P:siRNA processing"/>
    <property type="evidence" value="ECO:0007669"/>
    <property type="project" value="TreeGrafter"/>
</dbReference>
<keyword evidence="8" id="KW-0460">Magnesium</keyword>
<dbReference type="GO" id="GO:0090486">
    <property type="term" value="F:small RNA 2'-O-methyltransferase activity"/>
    <property type="evidence" value="ECO:0007669"/>
    <property type="project" value="UniProtKB-EC"/>
</dbReference>
<protein>
    <recommendedName>
        <fullName evidence="3">Small RNA 2'-O-methyltransferase</fullName>
        <ecNumber evidence="11">2.1.1.386</ecNumber>
    </recommendedName>
</protein>
<evidence type="ECO:0000313" key="14">
    <source>
        <dbReference type="EnsemblMetazoa" id="Aqu2.1.34227_001"/>
    </source>
</evidence>
<keyword evidence="7" id="KW-0479">Metal-binding</keyword>
<accession>A0A1X7V3U5</accession>
<dbReference type="InterPro" id="IPR026610">
    <property type="entry name" value="Hen1"/>
</dbReference>
<evidence type="ECO:0000256" key="2">
    <source>
        <dbReference type="ARBA" id="ARBA00009026"/>
    </source>
</evidence>
<comment type="similarity">
    <text evidence="2">Belongs to the methyltransferase superfamily. HEN1 family.</text>
</comment>
<dbReference type="GO" id="GO:0003723">
    <property type="term" value="F:RNA binding"/>
    <property type="evidence" value="ECO:0007669"/>
    <property type="project" value="UniProtKB-KW"/>
</dbReference>
<feature type="region of interest" description="Disordered" evidence="13">
    <location>
        <begin position="244"/>
        <end position="278"/>
    </location>
</feature>
<evidence type="ECO:0000256" key="8">
    <source>
        <dbReference type="ARBA" id="ARBA00022842"/>
    </source>
</evidence>
<evidence type="ECO:0000256" key="4">
    <source>
        <dbReference type="ARBA" id="ARBA00022603"/>
    </source>
</evidence>
<dbReference type="GO" id="GO:0005634">
    <property type="term" value="C:nucleus"/>
    <property type="evidence" value="ECO:0007669"/>
    <property type="project" value="TreeGrafter"/>
</dbReference>
<evidence type="ECO:0000256" key="7">
    <source>
        <dbReference type="ARBA" id="ARBA00022723"/>
    </source>
</evidence>
<evidence type="ECO:0000256" key="10">
    <source>
        <dbReference type="ARBA" id="ARBA00023158"/>
    </source>
</evidence>
<dbReference type="InParanoid" id="A0A1X7V3U5"/>